<evidence type="ECO:0000313" key="6">
    <source>
        <dbReference type="Proteomes" id="UP000186851"/>
    </source>
</evidence>
<dbReference type="InterPro" id="IPR003439">
    <property type="entry name" value="ABC_transporter-like_ATP-bd"/>
</dbReference>
<dbReference type="SUPFAM" id="SSF52540">
    <property type="entry name" value="P-loop containing nucleoside triphosphate hydrolases"/>
    <property type="match status" value="1"/>
</dbReference>
<accession>A0AAF0D1B4</accession>
<dbReference type="Gene3D" id="3.40.50.300">
    <property type="entry name" value="P-loop containing nucleotide triphosphate hydrolases"/>
    <property type="match status" value="1"/>
</dbReference>
<name>A0AAF0D1B4_ODILC</name>
<dbReference type="PANTHER" id="PTHR42734">
    <property type="entry name" value="METAL TRANSPORT SYSTEM ATP-BINDING PROTEIN TM_0124-RELATED"/>
    <property type="match status" value="1"/>
</dbReference>
<dbReference type="Pfam" id="PF00005">
    <property type="entry name" value="ABC_tran"/>
    <property type="match status" value="1"/>
</dbReference>
<keyword evidence="3 5" id="KW-0067">ATP-binding</keyword>
<reference evidence="5" key="1">
    <citation type="journal article" date="2017" name="Nature">
        <title>Asgard archaea illuminate the origin of eukaryotic cellular complexity.</title>
        <authorList>
            <person name="Zaremba-Niedzwiedzka K."/>
            <person name="Caceres E.F."/>
            <person name="Saw J.H."/>
            <person name="Backstrom D."/>
            <person name="Juzokaite L."/>
            <person name="Vancaester E."/>
            <person name="Seitz K.W."/>
            <person name="Anantharaman K."/>
            <person name="Starnawski P."/>
            <person name="Kjeldsen K.U."/>
            <person name="Scott M.B."/>
            <person name="Nunoura T."/>
            <person name="Banfield J.F."/>
            <person name="Schramm A."/>
            <person name="Baker B.J."/>
            <person name="Spang A."/>
            <person name="Ettema T.J.G."/>
        </authorList>
    </citation>
    <scope>NUCLEOTIDE SEQUENCE</scope>
    <source>
        <strain evidence="5">LCB_4</strain>
    </source>
</reference>
<keyword evidence="1" id="KW-0813">Transport</keyword>
<gene>
    <name evidence="5" type="ORF">OdinLCB4_005050</name>
</gene>
<dbReference type="InterPro" id="IPR027417">
    <property type="entry name" value="P-loop_NTPase"/>
</dbReference>
<reference evidence="5" key="2">
    <citation type="journal article" date="2022" name="Nat. Microbiol.">
        <title>A closed Candidatus Odinarchaeum chromosome exposes Asgard archaeal viruses.</title>
        <authorList>
            <person name="Tamarit D."/>
            <person name="Caceres E.F."/>
            <person name="Krupovic M."/>
            <person name="Nijland R."/>
            <person name="Eme L."/>
            <person name="Robinson N.P."/>
            <person name="Ettema T.J.G."/>
        </authorList>
    </citation>
    <scope>NUCLEOTIDE SEQUENCE</scope>
    <source>
        <strain evidence="5">LCB_4</strain>
    </source>
</reference>
<dbReference type="InterPro" id="IPR003593">
    <property type="entry name" value="AAA+_ATPase"/>
</dbReference>
<dbReference type="SMART" id="SM00382">
    <property type="entry name" value="AAA"/>
    <property type="match status" value="1"/>
</dbReference>
<dbReference type="GO" id="GO:0005524">
    <property type="term" value="F:ATP binding"/>
    <property type="evidence" value="ECO:0007669"/>
    <property type="project" value="UniProtKB-KW"/>
</dbReference>
<evidence type="ECO:0000313" key="5">
    <source>
        <dbReference type="EMBL" id="WEU39841.1"/>
    </source>
</evidence>
<proteinExistence type="predicted"/>
<protein>
    <submittedName>
        <fullName evidence="5">ATP-binding cassette domain-containing protein</fullName>
    </submittedName>
</protein>
<feature type="domain" description="ABC transporter" evidence="4">
    <location>
        <begin position="7"/>
        <end position="246"/>
    </location>
</feature>
<dbReference type="Proteomes" id="UP000186851">
    <property type="component" value="Chromosome"/>
</dbReference>
<dbReference type="PROSITE" id="PS50893">
    <property type="entry name" value="ABC_TRANSPORTER_2"/>
    <property type="match status" value="1"/>
</dbReference>
<evidence type="ECO:0000256" key="2">
    <source>
        <dbReference type="ARBA" id="ARBA00022741"/>
    </source>
</evidence>
<dbReference type="InterPro" id="IPR050153">
    <property type="entry name" value="Metal_Ion_Import_ABC"/>
</dbReference>
<organism evidence="5 6">
    <name type="scientific">Odinarchaeota yellowstonii (strain LCB_4)</name>
    <dbReference type="NCBI Taxonomy" id="1841599"/>
    <lineage>
        <taxon>Archaea</taxon>
        <taxon>Promethearchaeati</taxon>
        <taxon>Candidatus Odinarchaeota</taxon>
        <taxon>Candidatus Odinarchaeia</taxon>
        <taxon>Candidatus Odinarchaeales</taxon>
        <taxon>Candidatus Odinarchaeaceae</taxon>
        <taxon>Candidatus Odinarchaeum</taxon>
    </lineage>
</organism>
<evidence type="ECO:0000259" key="4">
    <source>
        <dbReference type="PROSITE" id="PS50893"/>
    </source>
</evidence>
<evidence type="ECO:0000256" key="3">
    <source>
        <dbReference type="ARBA" id="ARBA00022840"/>
    </source>
</evidence>
<dbReference type="KEGG" id="oyw:OdinLCB4_005050"/>
<dbReference type="EMBL" id="CP091871">
    <property type="protein sequence ID" value="WEU39841.1"/>
    <property type="molecule type" value="Genomic_DNA"/>
</dbReference>
<evidence type="ECO:0000256" key="1">
    <source>
        <dbReference type="ARBA" id="ARBA00022448"/>
    </source>
</evidence>
<dbReference type="GO" id="GO:0016887">
    <property type="term" value="F:ATP hydrolysis activity"/>
    <property type="evidence" value="ECO:0007669"/>
    <property type="project" value="InterPro"/>
</dbReference>
<dbReference type="AlphaFoldDB" id="A0AAF0D1B4"/>
<keyword evidence="2" id="KW-0547">Nucleotide-binding</keyword>
<sequence>MSNNFVVELENVYYIRDRRVILRDITWRVSTGERWVILGENGAGKTTLLKIISGYIWPSKGVVKVLGNLFGEINLRNLRRRIGFVSPDLLPYIPTAESFLQVILSGKFASFGLYDKPLKDDLEYAGKIIDFLDCSKIKYEAFSNLSRGEQQRSLIGRALMANPSLLLLDEPCQGLDLPSRERMLSLIDKLSRERRNITIILVVHNLEEIPISFTHALLLKKGGVMKTGRIEDVLTSENISELYNYPLKVKRNGRRFFAYS</sequence>